<dbReference type="EMBL" id="CP012154">
    <property type="protein sequence ID" value="AKS40976.1"/>
    <property type="molecule type" value="Genomic_DNA"/>
</dbReference>
<evidence type="ECO:0000313" key="2">
    <source>
        <dbReference type="Proteomes" id="UP000066624"/>
    </source>
</evidence>
<evidence type="ECO:0000313" key="1">
    <source>
        <dbReference type="EMBL" id="AKS40976.1"/>
    </source>
</evidence>
<organism evidence="1 2">
    <name type="scientific">Wenzhouxiangella marina</name>
    <dbReference type="NCBI Taxonomy" id="1579979"/>
    <lineage>
        <taxon>Bacteria</taxon>
        <taxon>Pseudomonadati</taxon>
        <taxon>Pseudomonadota</taxon>
        <taxon>Gammaproteobacteria</taxon>
        <taxon>Chromatiales</taxon>
        <taxon>Wenzhouxiangellaceae</taxon>
        <taxon>Wenzhouxiangella</taxon>
    </lineage>
</organism>
<sequence length="79" mass="9345">MYLPPPIDLRLRLDCPFCHRLTLAEESDCEHCDRTLPEPYRERALAAARERRRKARRAAWVIMPAMLLLLAWVFRLLGN</sequence>
<proteinExistence type="predicted"/>
<dbReference type="Proteomes" id="UP000066624">
    <property type="component" value="Chromosome"/>
</dbReference>
<keyword evidence="2" id="KW-1185">Reference proteome</keyword>
<protein>
    <submittedName>
        <fullName evidence="1">Uncharacterized protein</fullName>
    </submittedName>
</protein>
<dbReference type="AlphaFoldDB" id="A0A0K0XTM6"/>
<gene>
    <name evidence="1" type="ORF">WM2015_594</name>
</gene>
<dbReference type="RefSeq" id="WP_049724648.1">
    <property type="nucleotide sequence ID" value="NZ_CP012154.1"/>
</dbReference>
<dbReference type="STRING" id="1579979.WM2015_594"/>
<accession>A0A0K0XTM6</accession>
<dbReference type="KEGG" id="wma:WM2015_594"/>
<reference evidence="2" key="1">
    <citation type="submission" date="2015-07" db="EMBL/GenBank/DDBJ databases">
        <authorList>
            <person name="Kim K.M."/>
        </authorList>
    </citation>
    <scope>NUCLEOTIDE SEQUENCE [LARGE SCALE GENOMIC DNA]</scope>
    <source>
        <strain evidence="2">KCTC 42284</strain>
    </source>
</reference>
<name>A0A0K0XTM6_9GAMM</name>